<protein>
    <submittedName>
        <fullName evidence="2">Uncharacterized protein</fullName>
    </submittedName>
</protein>
<sequence>MTALPSIMELIPPSKSYYSKGRVLSSSSRGSKSANAWEKKKGGGILMARKSYATMDELRNFTSATDNAINGEGIRGGARNNGGRVVGRTVLEYRQLYVVVLNCDYMIEKENAADVVTSI</sequence>
<gene>
    <name evidence="2" type="ORF">PIB30_084463</name>
</gene>
<accession>A0ABU6VSS0</accession>
<evidence type="ECO:0000313" key="2">
    <source>
        <dbReference type="EMBL" id="MED6176084.1"/>
    </source>
</evidence>
<feature type="region of interest" description="Disordered" evidence="1">
    <location>
        <begin position="19"/>
        <end position="40"/>
    </location>
</feature>
<proteinExistence type="predicted"/>
<name>A0ABU6VSS0_9FABA</name>
<evidence type="ECO:0000313" key="3">
    <source>
        <dbReference type="Proteomes" id="UP001341840"/>
    </source>
</evidence>
<dbReference type="Proteomes" id="UP001341840">
    <property type="component" value="Unassembled WGS sequence"/>
</dbReference>
<feature type="compositionally biased region" description="Low complexity" evidence="1">
    <location>
        <begin position="19"/>
        <end position="33"/>
    </location>
</feature>
<dbReference type="PANTHER" id="PTHR37708:SF2">
    <property type="entry name" value="HOMEOBOX HOX-B3-LIKE PROTEIN"/>
    <property type="match status" value="1"/>
</dbReference>
<dbReference type="EMBL" id="JASCZI010152406">
    <property type="protein sequence ID" value="MED6176084.1"/>
    <property type="molecule type" value="Genomic_DNA"/>
</dbReference>
<reference evidence="2 3" key="1">
    <citation type="journal article" date="2023" name="Plants (Basel)">
        <title>Bridging the Gap: Combining Genomics and Transcriptomics Approaches to Understand Stylosanthes scabra, an Orphan Legume from the Brazilian Caatinga.</title>
        <authorList>
            <person name="Ferreira-Neto J.R.C."/>
            <person name="da Silva M.D."/>
            <person name="Binneck E."/>
            <person name="de Melo N.F."/>
            <person name="da Silva R.H."/>
            <person name="de Melo A.L.T.M."/>
            <person name="Pandolfi V."/>
            <person name="Bustamante F.O."/>
            <person name="Brasileiro-Vidal A.C."/>
            <person name="Benko-Iseppon A.M."/>
        </authorList>
    </citation>
    <scope>NUCLEOTIDE SEQUENCE [LARGE SCALE GENOMIC DNA]</scope>
    <source>
        <tissue evidence="2">Leaves</tissue>
    </source>
</reference>
<keyword evidence="3" id="KW-1185">Reference proteome</keyword>
<organism evidence="2 3">
    <name type="scientific">Stylosanthes scabra</name>
    <dbReference type="NCBI Taxonomy" id="79078"/>
    <lineage>
        <taxon>Eukaryota</taxon>
        <taxon>Viridiplantae</taxon>
        <taxon>Streptophyta</taxon>
        <taxon>Embryophyta</taxon>
        <taxon>Tracheophyta</taxon>
        <taxon>Spermatophyta</taxon>
        <taxon>Magnoliopsida</taxon>
        <taxon>eudicotyledons</taxon>
        <taxon>Gunneridae</taxon>
        <taxon>Pentapetalae</taxon>
        <taxon>rosids</taxon>
        <taxon>fabids</taxon>
        <taxon>Fabales</taxon>
        <taxon>Fabaceae</taxon>
        <taxon>Papilionoideae</taxon>
        <taxon>50 kb inversion clade</taxon>
        <taxon>dalbergioids sensu lato</taxon>
        <taxon>Dalbergieae</taxon>
        <taxon>Pterocarpus clade</taxon>
        <taxon>Stylosanthes</taxon>
    </lineage>
</organism>
<comment type="caution">
    <text evidence="2">The sequence shown here is derived from an EMBL/GenBank/DDBJ whole genome shotgun (WGS) entry which is preliminary data.</text>
</comment>
<evidence type="ECO:0000256" key="1">
    <source>
        <dbReference type="SAM" id="MobiDB-lite"/>
    </source>
</evidence>
<dbReference type="PANTHER" id="PTHR37708">
    <property type="entry name" value="HOMEOBOX HOX-B3-LIKE PROTEIN"/>
    <property type="match status" value="1"/>
</dbReference>